<protein>
    <recommendedName>
        <fullName evidence="3">ferric-chelate reductase (NADPH)</fullName>
        <ecNumber evidence="3">1.16.1.9</ecNumber>
    </recommendedName>
</protein>
<evidence type="ECO:0000256" key="9">
    <source>
        <dbReference type="ARBA" id="ARBA00023002"/>
    </source>
</evidence>
<evidence type="ECO:0000256" key="7">
    <source>
        <dbReference type="ARBA" id="ARBA00022982"/>
    </source>
</evidence>
<evidence type="ECO:0000313" key="16">
    <source>
        <dbReference type="EMBL" id="KZT41353.1"/>
    </source>
</evidence>
<dbReference type="Pfam" id="PF08030">
    <property type="entry name" value="NAD_binding_6"/>
    <property type="match status" value="1"/>
</dbReference>
<feature type="transmembrane region" description="Helical" evidence="14">
    <location>
        <begin position="200"/>
        <end position="217"/>
    </location>
</feature>
<dbReference type="InterPro" id="IPR013121">
    <property type="entry name" value="Fe_red_NAD-bd_6"/>
</dbReference>
<dbReference type="AlphaFoldDB" id="A0A166G6A8"/>
<dbReference type="CDD" id="cd06186">
    <property type="entry name" value="NOX_Duox_like_FAD_NADP"/>
    <property type="match status" value="1"/>
</dbReference>
<evidence type="ECO:0000256" key="12">
    <source>
        <dbReference type="ARBA" id="ARBA00023180"/>
    </source>
</evidence>
<comment type="similarity">
    <text evidence="2">Belongs to the ferric reductase (FRE) family.</text>
</comment>
<feature type="domain" description="FAD-binding FR-type" evidence="15">
    <location>
        <begin position="301"/>
        <end position="417"/>
    </location>
</feature>
<proteinExistence type="inferred from homology"/>
<keyword evidence="12" id="KW-0325">Glycoprotein</keyword>
<evidence type="ECO:0000256" key="6">
    <source>
        <dbReference type="ARBA" id="ARBA00022692"/>
    </source>
</evidence>
<evidence type="ECO:0000256" key="14">
    <source>
        <dbReference type="SAM" id="Phobius"/>
    </source>
</evidence>
<dbReference type="InterPro" id="IPR039261">
    <property type="entry name" value="FNR_nucleotide-bd"/>
</dbReference>
<dbReference type="Pfam" id="PF01794">
    <property type="entry name" value="Ferric_reduct"/>
    <property type="match status" value="1"/>
</dbReference>
<feature type="transmembrane region" description="Helical" evidence="14">
    <location>
        <begin position="165"/>
        <end position="188"/>
    </location>
</feature>
<dbReference type="InterPro" id="IPR017927">
    <property type="entry name" value="FAD-bd_FR_type"/>
</dbReference>
<gene>
    <name evidence="16" type="ORF">SISSUDRAFT_981957</name>
</gene>
<dbReference type="GO" id="GO:0052851">
    <property type="term" value="F:ferric-chelate reductase (NADPH) activity"/>
    <property type="evidence" value="ECO:0007669"/>
    <property type="project" value="UniProtKB-EC"/>
</dbReference>
<sequence length="581" mass="63862">MPPLQSLPSSRFTSQQACKRSRGFADFSFVYRSTYALDPPWQIHFTVAWTGLVAVLAAFSAPYLYRSIRSGRAWQGLGIWEDLYGKYYQPVNAVDEKGFPKHRRKSLSSSMGTAAKLRSFLFWTLPGLSLDLGQLIILVAYMAILVVCIVMRAPLTDNPNRAGFIALAQLPLVFAFATKNSILTLLLGQGYEKLNFIHRWGGRGMFLSATIHGSLWIRNHLIYNVQIIGSTKETLGVIAYALLGIIVLTSLKPVRQYAYQLFFFFHIVAVVTFFVVVNYHTPYSIPWIYPPIAFYGLDVLVRMLRYRIKDAVLDAPDNQMTIVKVENCDGGWIAGQHVRLRVFFSGRIFESHPLTILNAPSSVSCFSSTQRGSLVLGARVCGDWSKALNAHAMSDKEKSSARVVVMVDGPYGGSTIDAGEYEQALLVAGGSGATFTLGILDDLVGRIVKLGRKGGEKTTRIEFAWCIRSFGALFWFAPMLRDIATLAKDSSVQLHITVFVTCLCDPESVPSIPNCDVVIEKPSVMRMLEPLLSDSEGGGIALAVSGPESLTTEALNTVASLSLAQQRSTGGVAVHTEVFAL</sequence>
<dbReference type="GO" id="GO:0015677">
    <property type="term" value="P:copper ion import"/>
    <property type="evidence" value="ECO:0007669"/>
    <property type="project" value="TreeGrafter"/>
</dbReference>
<comment type="catalytic activity">
    <reaction evidence="13">
        <text>2 a Fe(II)-siderophore + NADP(+) + H(+) = 2 a Fe(III)-siderophore + NADPH</text>
        <dbReference type="Rhea" id="RHEA:28795"/>
        <dbReference type="Rhea" id="RHEA-COMP:11342"/>
        <dbReference type="Rhea" id="RHEA-COMP:11344"/>
        <dbReference type="ChEBI" id="CHEBI:15378"/>
        <dbReference type="ChEBI" id="CHEBI:29033"/>
        <dbReference type="ChEBI" id="CHEBI:29034"/>
        <dbReference type="ChEBI" id="CHEBI:57783"/>
        <dbReference type="ChEBI" id="CHEBI:58349"/>
        <dbReference type="EC" id="1.16.1.9"/>
    </reaction>
</comment>
<dbReference type="InterPro" id="IPR017938">
    <property type="entry name" value="Riboflavin_synthase-like_b-brl"/>
</dbReference>
<dbReference type="PROSITE" id="PS51384">
    <property type="entry name" value="FAD_FR"/>
    <property type="match status" value="1"/>
</dbReference>
<dbReference type="PANTHER" id="PTHR32361:SF9">
    <property type="entry name" value="FERRIC REDUCTASE TRANSMEMBRANE COMPONENT 3-RELATED"/>
    <property type="match status" value="1"/>
</dbReference>
<dbReference type="InterPro" id="IPR013112">
    <property type="entry name" value="FAD-bd_8"/>
</dbReference>
<dbReference type="GO" id="GO:0005886">
    <property type="term" value="C:plasma membrane"/>
    <property type="evidence" value="ECO:0007669"/>
    <property type="project" value="UniProtKB-SubCell"/>
</dbReference>
<keyword evidence="4" id="KW-0813">Transport</keyword>
<evidence type="ECO:0000256" key="11">
    <source>
        <dbReference type="ARBA" id="ARBA00023136"/>
    </source>
</evidence>
<dbReference type="SUPFAM" id="SSF52343">
    <property type="entry name" value="Ferredoxin reductase-like, C-terminal NADP-linked domain"/>
    <property type="match status" value="1"/>
</dbReference>
<comment type="subcellular location">
    <subcellularLocation>
        <location evidence="1">Cell membrane</location>
        <topology evidence="1">Multi-pass membrane protein</topology>
    </subcellularLocation>
</comment>
<keyword evidence="10" id="KW-0406">Ion transport</keyword>
<keyword evidence="5" id="KW-1003">Cell membrane</keyword>
<dbReference type="OrthoDB" id="3944240at2759"/>
<dbReference type="SFLD" id="SFLDS00052">
    <property type="entry name" value="Ferric_Reductase_Domain"/>
    <property type="match status" value="1"/>
</dbReference>
<dbReference type="InterPro" id="IPR051410">
    <property type="entry name" value="Ferric/Cupric_Reductase"/>
</dbReference>
<dbReference type="Proteomes" id="UP000076798">
    <property type="component" value="Unassembled WGS sequence"/>
</dbReference>
<dbReference type="SFLD" id="SFLDG01168">
    <property type="entry name" value="Ferric_reductase_subgroup_(FRE"/>
    <property type="match status" value="1"/>
</dbReference>
<evidence type="ECO:0000256" key="4">
    <source>
        <dbReference type="ARBA" id="ARBA00022448"/>
    </source>
</evidence>
<keyword evidence="8 14" id="KW-1133">Transmembrane helix</keyword>
<dbReference type="GO" id="GO:0006826">
    <property type="term" value="P:iron ion transport"/>
    <property type="evidence" value="ECO:0007669"/>
    <property type="project" value="TreeGrafter"/>
</dbReference>
<name>A0A166G6A8_9AGAM</name>
<evidence type="ECO:0000256" key="2">
    <source>
        <dbReference type="ARBA" id="ARBA00006278"/>
    </source>
</evidence>
<evidence type="ECO:0000259" key="15">
    <source>
        <dbReference type="PROSITE" id="PS51384"/>
    </source>
</evidence>
<dbReference type="Pfam" id="PF08022">
    <property type="entry name" value="FAD_binding_8"/>
    <property type="match status" value="1"/>
</dbReference>
<dbReference type="EC" id="1.16.1.9" evidence="3"/>
<feature type="transmembrane region" description="Helical" evidence="14">
    <location>
        <begin position="120"/>
        <end position="153"/>
    </location>
</feature>
<evidence type="ECO:0000256" key="1">
    <source>
        <dbReference type="ARBA" id="ARBA00004651"/>
    </source>
</evidence>
<evidence type="ECO:0000256" key="5">
    <source>
        <dbReference type="ARBA" id="ARBA00022475"/>
    </source>
</evidence>
<evidence type="ECO:0000256" key="10">
    <source>
        <dbReference type="ARBA" id="ARBA00023065"/>
    </source>
</evidence>
<dbReference type="STRING" id="1314776.A0A166G6A8"/>
<dbReference type="GO" id="GO:0006879">
    <property type="term" value="P:intracellular iron ion homeostasis"/>
    <property type="evidence" value="ECO:0007669"/>
    <property type="project" value="TreeGrafter"/>
</dbReference>
<keyword evidence="11 14" id="KW-0472">Membrane</keyword>
<keyword evidence="6 14" id="KW-0812">Transmembrane</keyword>
<dbReference type="PANTHER" id="PTHR32361">
    <property type="entry name" value="FERRIC/CUPRIC REDUCTASE TRANSMEMBRANE COMPONENT"/>
    <property type="match status" value="1"/>
</dbReference>
<dbReference type="EMBL" id="KV428022">
    <property type="protein sequence ID" value="KZT41353.1"/>
    <property type="molecule type" value="Genomic_DNA"/>
</dbReference>
<evidence type="ECO:0000313" key="17">
    <source>
        <dbReference type="Proteomes" id="UP000076798"/>
    </source>
</evidence>
<feature type="transmembrane region" description="Helical" evidence="14">
    <location>
        <begin position="237"/>
        <end position="254"/>
    </location>
</feature>
<accession>A0A166G6A8</accession>
<keyword evidence="7" id="KW-0249">Electron transport</keyword>
<keyword evidence="9" id="KW-0560">Oxidoreductase</keyword>
<dbReference type="SUPFAM" id="SSF63380">
    <property type="entry name" value="Riboflavin synthase domain-like"/>
    <property type="match status" value="1"/>
</dbReference>
<feature type="transmembrane region" description="Helical" evidence="14">
    <location>
        <begin position="261"/>
        <end position="281"/>
    </location>
</feature>
<organism evidence="16 17">
    <name type="scientific">Sistotremastrum suecicum HHB10207 ss-3</name>
    <dbReference type="NCBI Taxonomy" id="1314776"/>
    <lineage>
        <taxon>Eukaryota</taxon>
        <taxon>Fungi</taxon>
        <taxon>Dikarya</taxon>
        <taxon>Basidiomycota</taxon>
        <taxon>Agaricomycotina</taxon>
        <taxon>Agaricomycetes</taxon>
        <taxon>Sistotremastrales</taxon>
        <taxon>Sistotremastraceae</taxon>
        <taxon>Sistotremastrum</taxon>
    </lineage>
</organism>
<evidence type="ECO:0000256" key="8">
    <source>
        <dbReference type="ARBA" id="ARBA00022989"/>
    </source>
</evidence>
<keyword evidence="17" id="KW-1185">Reference proteome</keyword>
<evidence type="ECO:0000256" key="13">
    <source>
        <dbReference type="ARBA" id="ARBA00048483"/>
    </source>
</evidence>
<evidence type="ECO:0000256" key="3">
    <source>
        <dbReference type="ARBA" id="ARBA00012668"/>
    </source>
</evidence>
<feature type="transmembrane region" description="Helical" evidence="14">
    <location>
        <begin position="41"/>
        <end position="65"/>
    </location>
</feature>
<dbReference type="Gene3D" id="3.40.50.80">
    <property type="entry name" value="Nucleotide-binding domain of ferredoxin-NADP reductase (FNR) module"/>
    <property type="match status" value="1"/>
</dbReference>
<dbReference type="InterPro" id="IPR013130">
    <property type="entry name" value="Fe3_Rdtase_TM_dom"/>
</dbReference>
<reference evidence="16 17" key="1">
    <citation type="journal article" date="2016" name="Mol. Biol. Evol.">
        <title>Comparative Genomics of Early-Diverging Mushroom-Forming Fungi Provides Insights into the Origins of Lignocellulose Decay Capabilities.</title>
        <authorList>
            <person name="Nagy L.G."/>
            <person name="Riley R."/>
            <person name="Tritt A."/>
            <person name="Adam C."/>
            <person name="Daum C."/>
            <person name="Floudas D."/>
            <person name="Sun H."/>
            <person name="Yadav J.S."/>
            <person name="Pangilinan J."/>
            <person name="Larsson K.H."/>
            <person name="Matsuura K."/>
            <person name="Barry K."/>
            <person name="Labutti K."/>
            <person name="Kuo R."/>
            <person name="Ohm R.A."/>
            <person name="Bhattacharya S.S."/>
            <person name="Shirouzu T."/>
            <person name="Yoshinaga Y."/>
            <person name="Martin F.M."/>
            <person name="Grigoriev I.V."/>
            <person name="Hibbett D.S."/>
        </authorList>
    </citation>
    <scope>NUCLEOTIDE SEQUENCE [LARGE SCALE GENOMIC DNA]</scope>
    <source>
        <strain evidence="16 17">HHB10207 ss-3</strain>
    </source>
</reference>